<dbReference type="EMBL" id="CM046393">
    <property type="protein sequence ID" value="KAI8550852.1"/>
    <property type="molecule type" value="Genomic_DNA"/>
</dbReference>
<accession>A0ACC0NC00</accession>
<gene>
    <name evidence="1" type="ORF">RHMOL_Rhmol06G0139500</name>
</gene>
<reference evidence="1" key="1">
    <citation type="submission" date="2022-02" db="EMBL/GenBank/DDBJ databases">
        <title>Plant Genome Project.</title>
        <authorList>
            <person name="Zhang R.-G."/>
        </authorList>
    </citation>
    <scope>NUCLEOTIDE SEQUENCE</scope>
    <source>
        <strain evidence="1">AT1</strain>
    </source>
</reference>
<comment type="caution">
    <text evidence="1">The sequence shown here is derived from an EMBL/GenBank/DDBJ whole genome shotgun (WGS) entry which is preliminary data.</text>
</comment>
<sequence length="582" mass="62910">MASSPPPPTDTTVGAPSSSTTVPRDTSKAPTVEATVLGGVLSTRVLRSARCTPTVGGGSSQPTPPNAEFEVPSDVGGNALPPFDATTYAPLVHIIGGGGSLRYRPPLSDVSAEVLHRELEQHFGFTTRKSARDTVGLAGFERLILGFHLPKAELGLTTTLVERWWDTTNTFHLPEVGEMTITPGDFALLIGLRVGGDLLPIDPRIHERGGVFEYLLGKTPTVSESGHITYTWLREQFDHAGILMEVSLSQLVPAFLLYLIGQTLFSNKENSVHVQFLAALVDLLTITEFDWGTPAVATLYGHLSACSRGDSLSLGGHHRVLELWAFEHLLQFPPPTRHMVPRFVPRVARWLKGIRKKRLPAMDLLAWRRVLDRLTVDQVRFDPWGTLLDDAPLELTSARALDSQHFLLEGPFSRAWYLGGRVVSQYFPRSEALQFVPLPPPAAFHLAWLTQPATAATAAAATSVCPRAPGFVSFHNANEEEERLTLTPCATQLYVLLAEVSQLEAEQVPTVSVTQSAGVSEGESTRAGDGGARAGDGDADDGSVGAGARAGDADEGQRISIQVSERFRPSSSRHAPKRGRGQ</sequence>
<evidence type="ECO:0000313" key="2">
    <source>
        <dbReference type="Proteomes" id="UP001062846"/>
    </source>
</evidence>
<protein>
    <submittedName>
        <fullName evidence="1">Uncharacterized protein</fullName>
    </submittedName>
</protein>
<keyword evidence="2" id="KW-1185">Reference proteome</keyword>
<proteinExistence type="predicted"/>
<dbReference type="Proteomes" id="UP001062846">
    <property type="component" value="Chromosome 6"/>
</dbReference>
<organism evidence="1 2">
    <name type="scientific">Rhododendron molle</name>
    <name type="common">Chinese azalea</name>
    <name type="synonym">Azalea mollis</name>
    <dbReference type="NCBI Taxonomy" id="49168"/>
    <lineage>
        <taxon>Eukaryota</taxon>
        <taxon>Viridiplantae</taxon>
        <taxon>Streptophyta</taxon>
        <taxon>Embryophyta</taxon>
        <taxon>Tracheophyta</taxon>
        <taxon>Spermatophyta</taxon>
        <taxon>Magnoliopsida</taxon>
        <taxon>eudicotyledons</taxon>
        <taxon>Gunneridae</taxon>
        <taxon>Pentapetalae</taxon>
        <taxon>asterids</taxon>
        <taxon>Ericales</taxon>
        <taxon>Ericaceae</taxon>
        <taxon>Ericoideae</taxon>
        <taxon>Rhodoreae</taxon>
        <taxon>Rhododendron</taxon>
    </lineage>
</organism>
<evidence type="ECO:0000313" key="1">
    <source>
        <dbReference type="EMBL" id="KAI8550852.1"/>
    </source>
</evidence>
<name>A0ACC0NC00_RHOML</name>